<sequence>MLIHICFDFSSVDTSASSPGLLGLVGSPCGPVPAPIKAVGGPLEKPPSEVLMHFFLGCQEDAMDRHIFCDIYRFTHVLNVSIDGEKSPFVDEDHFLRIPIADNQNDRIIPHFDTTFQFLERVRQENGRVLVHCHAGISRSPTIAVAYLMRLLKLPMSDAFKYISDSREGVSPNFNFMGQLKEFENQLVERGVLSRPESPSEQLQTQKAASRKSKEWTEATPVKKATSAMRPSMLSLNSAKKRERPSFLEVGQKVPPALTLQPSPSEGKRSRISLTLPSPSTHLAHLILHSPTEPSKPQRPNTLNLSPEPVKGPPRPRKLLAATEQTSPLESPFVVSSNAASAASSGGPPATGDQHSTERRATFEAEHKGQPQKSSCSSMSNLREDDAVTTMRPSLQYSKLFAKKSEAAGYYKRPLSLYSPGPEHKGELPDKAVDDLCLGCSHQESLRSSSSTSISSNAGSTTGLYPAPVS</sequence>
<dbReference type="PROSITE" id="PS00383">
    <property type="entry name" value="TYR_PHOSPHATASE_1"/>
    <property type="match status" value="1"/>
</dbReference>
<dbReference type="PANTHER" id="PTHR10159:SF533">
    <property type="entry name" value="TYROSINE-PROTEIN PHOSPHATASE VHP-1"/>
    <property type="match status" value="1"/>
</dbReference>
<dbReference type="Proteomes" id="UP001626550">
    <property type="component" value="Unassembled WGS sequence"/>
</dbReference>
<dbReference type="EC" id="3.1.3.48" evidence="2"/>
<dbReference type="Gene3D" id="3.90.190.10">
    <property type="entry name" value="Protein tyrosine phosphatase superfamily"/>
    <property type="match status" value="1"/>
</dbReference>
<dbReference type="PANTHER" id="PTHR10159">
    <property type="entry name" value="DUAL SPECIFICITY PROTEIN PHOSPHATASE"/>
    <property type="match status" value="1"/>
</dbReference>
<gene>
    <name evidence="8" type="primary">DUSP16_1</name>
    <name evidence="8" type="ORF">Ciccas_008297</name>
</gene>
<evidence type="ECO:0000256" key="3">
    <source>
        <dbReference type="ARBA" id="ARBA00022801"/>
    </source>
</evidence>
<dbReference type="PROSITE" id="PS50056">
    <property type="entry name" value="TYR_PHOSPHATASE_2"/>
    <property type="match status" value="1"/>
</dbReference>
<evidence type="ECO:0000313" key="8">
    <source>
        <dbReference type="EMBL" id="KAL3313108.1"/>
    </source>
</evidence>
<feature type="domain" description="Tyrosine-protein phosphatase" evidence="6">
    <location>
        <begin position="46"/>
        <end position="189"/>
    </location>
</feature>
<accession>A0ABD2Q154</accession>
<dbReference type="InterPro" id="IPR016130">
    <property type="entry name" value="Tyr_Pase_AS"/>
</dbReference>
<evidence type="ECO:0000256" key="5">
    <source>
        <dbReference type="SAM" id="MobiDB-lite"/>
    </source>
</evidence>
<feature type="domain" description="Tyrosine specific protein phosphatases" evidence="7">
    <location>
        <begin position="116"/>
        <end position="170"/>
    </location>
</feature>
<dbReference type="InterPro" id="IPR003595">
    <property type="entry name" value="Tyr_Pase_cat"/>
</dbReference>
<organism evidence="8 9">
    <name type="scientific">Cichlidogyrus casuarinus</name>
    <dbReference type="NCBI Taxonomy" id="1844966"/>
    <lineage>
        <taxon>Eukaryota</taxon>
        <taxon>Metazoa</taxon>
        <taxon>Spiralia</taxon>
        <taxon>Lophotrochozoa</taxon>
        <taxon>Platyhelminthes</taxon>
        <taxon>Monogenea</taxon>
        <taxon>Monopisthocotylea</taxon>
        <taxon>Dactylogyridea</taxon>
        <taxon>Ancyrocephalidae</taxon>
        <taxon>Cichlidogyrus</taxon>
    </lineage>
</organism>
<keyword evidence="4" id="KW-0904">Protein phosphatase</keyword>
<dbReference type="InterPro" id="IPR000387">
    <property type="entry name" value="Tyr_Pase_dom"/>
</dbReference>
<dbReference type="SMART" id="SM00404">
    <property type="entry name" value="PTPc_motif"/>
    <property type="match status" value="1"/>
</dbReference>
<evidence type="ECO:0000313" key="9">
    <source>
        <dbReference type="Proteomes" id="UP001626550"/>
    </source>
</evidence>
<dbReference type="EMBL" id="JBJKFK010001434">
    <property type="protein sequence ID" value="KAL3313108.1"/>
    <property type="molecule type" value="Genomic_DNA"/>
</dbReference>
<feature type="region of interest" description="Disordered" evidence="5">
    <location>
        <begin position="192"/>
        <end position="275"/>
    </location>
</feature>
<feature type="compositionally biased region" description="Low complexity" evidence="5">
    <location>
        <begin position="336"/>
        <end position="350"/>
    </location>
</feature>
<proteinExistence type="inferred from homology"/>
<reference evidence="8 9" key="1">
    <citation type="submission" date="2024-11" db="EMBL/GenBank/DDBJ databases">
        <title>Adaptive evolution of stress response genes in parasites aligns with host niche diversity.</title>
        <authorList>
            <person name="Hahn C."/>
            <person name="Resl P."/>
        </authorList>
    </citation>
    <scope>NUCLEOTIDE SEQUENCE [LARGE SCALE GENOMIC DNA]</scope>
    <source>
        <strain evidence="8">EGGRZ-B1_66</strain>
        <tissue evidence="8">Body</tissue>
    </source>
</reference>
<protein>
    <recommendedName>
        <fullName evidence="2">protein-tyrosine-phosphatase</fullName>
        <ecNumber evidence="2">3.1.3.48</ecNumber>
    </recommendedName>
</protein>
<feature type="region of interest" description="Disordered" evidence="5">
    <location>
        <begin position="290"/>
        <end position="390"/>
    </location>
</feature>
<evidence type="ECO:0000259" key="7">
    <source>
        <dbReference type="PROSITE" id="PS50056"/>
    </source>
</evidence>
<keyword evidence="3" id="KW-0378">Hydrolase</keyword>
<dbReference type="SMART" id="SM00195">
    <property type="entry name" value="DSPc"/>
    <property type="match status" value="1"/>
</dbReference>
<dbReference type="Pfam" id="PF00782">
    <property type="entry name" value="DSPc"/>
    <property type="match status" value="1"/>
</dbReference>
<evidence type="ECO:0000256" key="2">
    <source>
        <dbReference type="ARBA" id="ARBA00013064"/>
    </source>
</evidence>
<evidence type="ECO:0000256" key="4">
    <source>
        <dbReference type="ARBA" id="ARBA00022912"/>
    </source>
</evidence>
<dbReference type="AlphaFoldDB" id="A0ABD2Q154"/>
<feature type="compositionally biased region" description="Polar residues" evidence="5">
    <location>
        <begin position="371"/>
        <end position="381"/>
    </location>
</feature>
<dbReference type="InterPro" id="IPR000340">
    <property type="entry name" value="Dual-sp_phosphatase_cat-dom"/>
</dbReference>
<dbReference type="InterPro" id="IPR020422">
    <property type="entry name" value="TYR_PHOSPHATASE_DUAL_dom"/>
</dbReference>
<dbReference type="GO" id="GO:0004725">
    <property type="term" value="F:protein tyrosine phosphatase activity"/>
    <property type="evidence" value="ECO:0007669"/>
    <property type="project" value="UniProtKB-EC"/>
</dbReference>
<dbReference type="InterPro" id="IPR029021">
    <property type="entry name" value="Prot-tyrosine_phosphatase-like"/>
</dbReference>
<feature type="compositionally biased region" description="Basic and acidic residues" evidence="5">
    <location>
        <begin position="355"/>
        <end position="369"/>
    </location>
</feature>
<feature type="compositionally biased region" description="Low complexity" evidence="5">
    <location>
        <begin position="444"/>
        <end position="460"/>
    </location>
</feature>
<comment type="caution">
    <text evidence="8">The sequence shown here is derived from an EMBL/GenBank/DDBJ whole genome shotgun (WGS) entry which is preliminary data.</text>
</comment>
<feature type="compositionally biased region" description="Polar residues" evidence="5">
    <location>
        <begin position="197"/>
        <end position="208"/>
    </location>
</feature>
<keyword evidence="9" id="KW-1185">Reference proteome</keyword>
<name>A0ABD2Q154_9PLAT</name>
<feature type="compositionally biased region" description="Polar residues" evidence="5">
    <location>
        <begin position="292"/>
        <end position="305"/>
    </location>
</feature>
<evidence type="ECO:0000259" key="6">
    <source>
        <dbReference type="PROSITE" id="PS50054"/>
    </source>
</evidence>
<evidence type="ECO:0000256" key="1">
    <source>
        <dbReference type="ARBA" id="ARBA00008601"/>
    </source>
</evidence>
<comment type="similarity">
    <text evidence="1">Belongs to the protein-tyrosine phosphatase family. Non-receptor class dual specificity subfamily.</text>
</comment>
<feature type="region of interest" description="Disordered" evidence="5">
    <location>
        <begin position="444"/>
        <end position="470"/>
    </location>
</feature>
<dbReference type="PROSITE" id="PS50054">
    <property type="entry name" value="TYR_PHOSPHATASE_DUAL"/>
    <property type="match status" value="1"/>
</dbReference>
<dbReference type="SUPFAM" id="SSF52799">
    <property type="entry name" value="(Phosphotyrosine protein) phosphatases II"/>
    <property type="match status" value="1"/>
</dbReference>